<reference evidence="1" key="1">
    <citation type="journal article" date="2020" name="Stud. Mycol.">
        <title>101 Dothideomycetes genomes: a test case for predicting lifestyles and emergence of pathogens.</title>
        <authorList>
            <person name="Haridas S."/>
            <person name="Albert R."/>
            <person name="Binder M."/>
            <person name="Bloem J."/>
            <person name="Labutti K."/>
            <person name="Salamov A."/>
            <person name="Andreopoulos B."/>
            <person name="Baker S."/>
            <person name="Barry K."/>
            <person name="Bills G."/>
            <person name="Bluhm B."/>
            <person name="Cannon C."/>
            <person name="Castanera R."/>
            <person name="Culley D."/>
            <person name="Daum C."/>
            <person name="Ezra D."/>
            <person name="Gonzalez J."/>
            <person name="Henrissat B."/>
            <person name="Kuo A."/>
            <person name="Liang C."/>
            <person name="Lipzen A."/>
            <person name="Lutzoni F."/>
            <person name="Magnuson J."/>
            <person name="Mondo S."/>
            <person name="Nolan M."/>
            <person name="Ohm R."/>
            <person name="Pangilinan J."/>
            <person name="Park H.-J."/>
            <person name="Ramirez L."/>
            <person name="Alfaro M."/>
            <person name="Sun H."/>
            <person name="Tritt A."/>
            <person name="Yoshinaga Y."/>
            <person name="Zwiers L.-H."/>
            <person name="Turgeon B."/>
            <person name="Goodwin S."/>
            <person name="Spatafora J."/>
            <person name="Crous P."/>
            <person name="Grigoriev I."/>
        </authorList>
    </citation>
    <scope>NUCLEOTIDE SEQUENCE</scope>
    <source>
        <strain evidence="1">CBS 125425</strain>
    </source>
</reference>
<organism evidence="1 2">
    <name type="scientific">Polyplosphaeria fusca</name>
    <dbReference type="NCBI Taxonomy" id="682080"/>
    <lineage>
        <taxon>Eukaryota</taxon>
        <taxon>Fungi</taxon>
        <taxon>Dikarya</taxon>
        <taxon>Ascomycota</taxon>
        <taxon>Pezizomycotina</taxon>
        <taxon>Dothideomycetes</taxon>
        <taxon>Pleosporomycetidae</taxon>
        <taxon>Pleosporales</taxon>
        <taxon>Tetraplosphaeriaceae</taxon>
        <taxon>Polyplosphaeria</taxon>
    </lineage>
</organism>
<dbReference type="Proteomes" id="UP000799444">
    <property type="component" value="Unassembled WGS sequence"/>
</dbReference>
<keyword evidence="2" id="KW-1185">Reference proteome</keyword>
<proteinExistence type="predicted"/>
<dbReference type="PANTHER" id="PTHR16134:SF119">
    <property type="entry name" value="AT02038P-RELATED"/>
    <property type="match status" value="1"/>
</dbReference>
<evidence type="ECO:0000313" key="2">
    <source>
        <dbReference type="Proteomes" id="UP000799444"/>
    </source>
</evidence>
<comment type="caution">
    <text evidence="1">The sequence shown here is derived from an EMBL/GenBank/DDBJ whole genome shotgun (WGS) entry which is preliminary data.</text>
</comment>
<name>A0A9P4UXI7_9PLEO</name>
<evidence type="ECO:0000313" key="1">
    <source>
        <dbReference type="EMBL" id="KAF2729046.1"/>
    </source>
</evidence>
<evidence type="ECO:0008006" key="3">
    <source>
        <dbReference type="Google" id="ProtNLM"/>
    </source>
</evidence>
<dbReference type="Gene3D" id="3.80.10.10">
    <property type="entry name" value="Ribonuclease Inhibitor"/>
    <property type="match status" value="1"/>
</dbReference>
<protein>
    <recommendedName>
        <fullName evidence="3">F-box domain-containing protein</fullName>
    </recommendedName>
</protein>
<dbReference type="EMBL" id="ML996258">
    <property type="protein sequence ID" value="KAF2729046.1"/>
    <property type="molecule type" value="Genomic_DNA"/>
</dbReference>
<dbReference type="PANTHER" id="PTHR16134">
    <property type="entry name" value="F-BOX/TPR REPEAT PROTEIN POF3"/>
    <property type="match status" value="1"/>
</dbReference>
<sequence>MVVTLPDDILHLLCEELASQAQFDALFSCACSSRALAVPALTNLYRFHHLAPVRGGGEDEGAALATKQLMVQKWSILWRSIIASSVGVTLFPYCRYIKTLDFRDLENLLDDDSFKGRVLKQFFSDPLSRFHRTVDTPVGPSGRKYVRLHNVAVLDAIGEVLTQHAPMLETVSGRLVSHALVRWAPRLPHLQNVELYDGGPLEDELVHAAIAQHCPQFNSLSIYMWVAEERDHKFATFIGTIRPQSLAMVETIRDIGASAETFLALNAHSRSLKDLRLCVSTDALEHLALLKGCTALESLRIEDTSGTTNLEKTQHDVFLEMIDWLRNCENLQRLSFTRLQSSAAIVAPLLLEDRVKLRKIEIDNYLPKDNQLFHQALVNQRSTLRFLSLSGDTEGMTRDDVDILVDTLRQLAELRVLKLLLVQEILHDDHLVVILSGHKSLEELYITGLEIGDRVLECTGNLPNLKSVAFSGISQFTTNALLDFVACLGPGNQGMRVMVDMADPDTLLTEEELGLVRESLWKKVEGTLEYTPYRDPNVSEFEGDSD</sequence>
<gene>
    <name evidence="1" type="ORF">EJ04DRAFT_503076</name>
</gene>
<dbReference type="AlphaFoldDB" id="A0A9P4UXI7"/>
<dbReference type="SUPFAM" id="SSF52047">
    <property type="entry name" value="RNI-like"/>
    <property type="match status" value="1"/>
</dbReference>
<accession>A0A9P4UXI7</accession>
<dbReference type="InterPro" id="IPR032675">
    <property type="entry name" value="LRR_dom_sf"/>
</dbReference>
<dbReference type="OrthoDB" id="10028886at2759"/>